<proteinExistence type="predicted"/>
<evidence type="ECO:0000313" key="2">
    <source>
        <dbReference type="WBParaSite" id="PS1159_v2.g15168.t1"/>
    </source>
</evidence>
<name>A0AC35FBN9_9BILA</name>
<protein>
    <submittedName>
        <fullName evidence="2">Uncharacterized protein</fullName>
    </submittedName>
</protein>
<dbReference type="WBParaSite" id="PS1159_v2.g15168.t1">
    <property type="protein sequence ID" value="PS1159_v2.g15168.t1"/>
    <property type="gene ID" value="PS1159_v2.g15168"/>
</dbReference>
<evidence type="ECO:0000313" key="1">
    <source>
        <dbReference type="Proteomes" id="UP000887580"/>
    </source>
</evidence>
<accession>A0AC35FBN9</accession>
<sequence length="126" mass="15064">MANSYFQYLLCFSIIVLYSKAEEETTTPAKKKFVPPGMNPDMFPEPTYDPNAPECTPYREPCGFYSFSLHGRTPFKWVKSWCRCQSEQECIYDRTDMKMRLYRQVCVPRDKIPTEDDYSEHKYIYF</sequence>
<reference evidence="2" key="1">
    <citation type="submission" date="2022-11" db="UniProtKB">
        <authorList>
            <consortium name="WormBaseParasite"/>
        </authorList>
    </citation>
    <scope>IDENTIFICATION</scope>
</reference>
<organism evidence="1 2">
    <name type="scientific">Panagrolaimus sp. PS1159</name>
    <dbReference type="NCBI Taxonomy" id="55785"/>
    <lineage>
        <taxon>Eukaryota</taxon>
        <taxon>Metazoa</taxon>
        <taxon>Ecdysozoa</taxon>
        <taxon>Nematoda</taxon>
        <taxon>Chromadorea</taxon>
        <taxon>Rhabditida</taxon>
        <taxon>Tylenchina</taxon>
        <taxon>Panagrolaimomorpha</taxon>
        <taxon>Panagrolaimoidea</taxon>
        <taxon>Panagrolaimidae</taxon>
        <taxon>Panagrolaimus</taxon>
    </lineage>
</organism>
<dbReference type="Proteomes" id="UP000887580">
    <property type="component" value="Unplaced"/>
</dbReference>